<dbReference type="Pfam" id="PF24996">
    <property type="entry name" value="NANM"/>
    <property type="match status" value="1"/>
</dbReference>
<dbReference type="SUPFAM" id="SSF117281">
    <property type="entry name" value="Kelch motif"/>
    <property type="match status" value="1"/>
</dbReference>
<name>A0AAN5LBT3_KLEOX</name>
<evidence type="ECO:0000256" key="6">
    <source>
        <dbReference type="ARBA" id="ARBA00023277"/>
    </source>
</evidence>
<accession>A0AAN5LBT3</accession>
<feature type="signal peptide" evidence="7">
    <location>
        <begin position="1"/>
        <end position="19"/>
    </location>
</feature>
<dbReference type="PANTHER" id="PTHR45632:SF3">
    <property type="entry name" value="KELCH-LIKE PROTEIN 32"/>
    <property type="match status" value="1"/>
</dbReference>
<feature type="chain" id="PRO_5042848267" evidence="7">
    <location>
        <begin position="20"/>
        <end position="368"/>
    </location>
</feature>
<keyword evidence="4" id="KW-0574">Periplasm</keyword>
<protein>
    <submittedName>
        <fullName evidence="8">YjhT family mutarotase</fullName>
    </submittedName>
</protein>
<evidence type="ECO:0000256" key="4">
    <source>
        <dbReference type="ARBA" id="ARBA00022764"/>
    </source>
</evidence>
<evidence type="ECO:0000256" key="1">
    <source>
        <dbReference type="ARBA" id="ARBA00022441"/>
    </source>
</evidence>
<dbReference type="GO" id="GO:0016853">
    <property type="term" value="F:isomerase activity"/>
    <property type="evidence" value="ECO:0007669"/>
    <property type="project" value="UniProtKB-KW"/>
</dbReference>
<organism evidence="8 9">
    <name type="scientific">Klebsiella oxytoca</name>
    <dbReference type="NCBI Taxonomy" id="571"/>
    <lineage>
        <taxon>Bacteria</taxon>
        <taxon>Pseudomonadati</taxon>
        <taxon>Pseudomonadota</taxon>
        <taxon>Gammaproteobacteria</taxon>
        <taxon>Enterobacterales</taxon>
        <taxon>Enterobacteriaceae</taxon>
        <taxon>Klebsiella/Raoultella group</taxon>
        <taxon>Klebsiella</taxon>
    </lineage>
</organism>
<dbReference type="InterPro" id="IPR019936">
    <property type="entry name" value="NanM_proteobact"/>
</dbReference>
<reference evidence="8" key="1">
    <citation type="journal article" date="2018" name="Genome Biol.">
        <title>SKESA: strategic k-mer extension for scrupulous assemblies.</title>
        <authorList>
            <person name="Souvorov A."/>
            <person name="Agarwala R."/>
            <person name="Lipman D.J."/>
        </authorList>
    </citation>
    <scope>NUCLEOTIDE SEQUENCE</scope>
    <source>
        <strain evidence="8">R404</strain>
    </source>
</reference>
<keyword evidence="6" id="KW-0119">Carbohydrate metabolism</keyword>
<reference evidence="8" key="2">
    <citation type="submission" date="2020-11" db="EMBL/GenBank/DDBJ databases">
        <authorList>
            <consortium name="NCBI Pathogen Detection Project"/>
        </authorList>
    </citation>
    <scope>NUCLEOTIDE SEQUENCE</scope>
    <source>
        <strain evidence="8">R404</strain>
    </source>
</reference>
<dbReference type="Proteomes" id="UP000856143">
    <property type="component" value="Unassembled WGS sequence"/>
</dbReference>
<evidence type="ECO:0000313" key="9">
    <source>
        <dbReference type="Proteomes" id="UP000856143"/>
    </source>
</evidence>
<proteinExistence type="predicted"/>
<evidence type="ECO:0000256" key="3">
    <source>
        <dbReference type="ARBA" id="ARBA00022737"/>
    </source>
</evidence>
<dbReference type="NCBIfam" id="NF010730">
    <property type="entry name" value="PRK14131.1"/>
    <property type="match status" value="1"/>
</dbReference>
<dbReference type="AlphaFoldDB" id="A0AAN5LBT3"/>
<sequence length="368" mass="39864">MNKVLTAVMLLAGSAVAQASVLPPTPVPFKYGTGVMDNQVIYIGLGSAGKAWYRLDTTRTDSQWEPVAAFPGEAREQATSVVVDGRIYVFGGTGKNEAGQPRVFNDVWMYTPSDNRWQKLMTHSPSGLTGHVALVHDGQVILTGGVNQNIFDGYFDDIAAAKGNKSELDKINRDYFSKPARDYFYNRQILSFDPVTLQWHNAGELPSGGLAGATPVTEGNRLFLINGEVKPGLRTDAVYAGTFQGQKIRWTHLPPVMSPDGVAGGFGGVSGDTVILAGGAGFRGSRARYEQGKYWAHQGLSKYYSNDIHVYQQKRWMKAGQLPEGLAYGVSLPWKDGLLMIGGEKTGGKAVSDSVWLGVRQGVLTVKQ</sequence>
<keyword evidence="3" id="KW-0677">Repeat</keyword>
<dbReference type="EMBL" id="DACSEO010000078">
    <property type="protein sequence ID" value="HAT1683917.1"/>
    <property type="molecule type" value="Genomic_DNA"/>
</dbReference>
<evidence type="ECO:0000256" key="7">
    <source>
        <dbReference type="SAM" id="SignalP"/>
    </source>
</evidence>
<evidence type="ECO:0000313" key="8">
    <source>
        <dbReference type="EMBL" id="HAT1683917.1"/>
    </source>
</evidence>
<evidence type="ECO:0000256" key="5">
    <source>
        <dbReference type="ARBA" id="ARBA00023235"/>
    </source>
</evidence>
<dbReference type="NCBIfam" id="TIGR03547">
    <property type="entry name" value="muta_rot_YjhT"/>
    <property type="match status" value="1"/>
</dbReference>
<keyword evidence="2 7" id="KW-0732">Signal</keyword>
<keyword evidence="1" id="KW-0880">Kelch repeat</keyword>
<keyword evidence="5" id="KW-0413">Isomerase</keyword>
<dbReference type="InterPro" id="IPR015915">
    <property type="entry name" value="Kelch-typ_b-propeller"/>
</dbReference>
<dbReference type="InterPro" id="IPR056734">
    <property type="entry name" value="NANM"/>
</dbReference>
<gene>
    <name evidence="8" type="ORF">I8Y21_004674</name>
</gene>
<comment type="caution">
    <text evidence="8">The sequence shown here is derived from an EMBL/GenBank/DDBJ whole genome shotgun (WGS) entry which is preliminary data.</text>
</comment>
<dbReference type="PANTHER" id="PTHR45632">
    <property type="entry name" value="LD33804P"/>
    <property type="match status" value="1"/>
</dbReference>
<dbReference type="Gene3D" id="2.120.10.80">
    <property type="entry name" value="Kelch-type beta propeller"/>
    <property type="match status" value="2"/>
</dbReference>
<evidence type="ECO:0000256" key="2">
    <source>
        <dbReference type="ARBA" id="ARBA00022729"/>
    </source>
</evidence>